<organism evidence="3 4">
    <name type="scientific">Methanosarcina acetivorans (strain ATCC 35395 / DSM 2834 / JCM 12185 / C2A)</name>
    <dbReference type="NCBI Taxonomy" id="188937"/>
    <lineage>
        <taxon>Archaea</taxon>
        <taxon>Methanobacteriati</taxon>
        <taxon>Methanobacteriota</taxon>
        <taxon>Stenosarchaea group</taxon>
        <taxon>Methanomicrobia</taxon>
        <taxon>Methanosarcinales</taxon>
        <taxon>Methanosarcinaceae</taxon>
        <taxon>Methanosarcina</taxon>
    </lineage>
</organism>
<dbReference type="PhylomeDB" id="Q8TNC7"/>
<dbReference type="EnsemblBacteria" id="AAM05751">
    <property type="protein sequence ID" value="AAM05751"/>
    <property type="gene ID" value="MA_2363"/>
</dbReference>
<dbReference type="STRING" id="188937.MA_2363"/>
<protein>
    <submittedName>
        <fullName evidence="3">Phosphoesterase</fullName>
    </submittedName>
</protein>
<keyword evidence="4" id="KW-1185">Reference proteome</keyword>
<evidence type="ECO:0000313" key="4">
    <source>
        <dbReference type="Proteomes" id="UP000002487"/>
    </source>
</evidence>
<name>Q8TNC7_METAC</name>
<keyword evidence="1" id="KW-0378">Hydrolase</keyword>
<dbReference type="InParanoid" id="Q8TNC7"/>
<dbReference type="InterPro" id="IPR029052">
    <property type="entry name" value="Metallo-depent_PP-like"/>
</dbReference>
<dbReference type="CDD" id="cd00840">
    <property type="entry name" value="MPP_Mre11_N"/>
    <property type="match status" value="1"/>
</dbReference>
<dbReference type="InterPro" id="IPR041796">
    <property type="entry name" value="Mre11_N"/>
</dbReference>
<accession>Q8TNC7</accession>
<gene>
    <name evidence="3" type="ordered locus">MA_2363</name>
</gene>
<dbReference type="InterPro" id="IPR050535">
    <property type="entry name" value="DNA_Repair-Maintenance_Comp"/>
</dbReference>
<evidence type="ECO:0000256" key="1">
    <source>
        <dbReference type="ARBA" id="ARBA00022801"/>
    </source>
</evidence>
<dbReference type="GO" id="GO:0004529">
    <property type="term" value="F:DNA exonuclease activity"/>
    <property type="evidence" value="ECO:0000318"/>
    <property type="project" value="GO_Central"/>
</dbReference>
<dbReference type="PIRSF" id="PIRSF033091">
    <property type="entry name" value="Pesterase_YhaO"/>
    <property type="match status" value="1"/>
</dbReference>
<dbReference type="GO" id="GO:0006281">
    <property type="term" value="P:DNA repair"/>
    <property type="evidence" value="ECO:0000318"/>
    <property type="project" value="GO_Central"/>
</dbReference>
<dbReference type="HOGENOM" id="CLU_026621_4_0_2"/>
<evidence type="ECO:0000313" key="3">
    <source>
        <dbReference type="EMBL" id="AAM05751.1"/>
    </source>
</evidence>
<dbReference type="Proteomes" id="UP000002487">
    <property type="component" value="Chromosome"/>
</dbReference>
<sequence>MLGVPPMKKRELSADTDRNGTLSFVHAADLHLDSPFVGISGIDQELGERLAKATFQAYEAIIELCMEEEVDFLLIAGDVYDSADKNLYAQVRFIEGLRKLETAGIQIFICHGNHDPLDGWSASLKWPANVHTMRGDKAEVVEFKKEGETAAFVVGMSYPTRHIMKNLVQDFPKKEDHWPFTIGLLHCSVGSYPEHDPYAPCTLQDLREPGYDYWALGHIHTPSVVCKEAPVVIYPGNPQGRHPGETGARGCCLVNVSSGGAISTKFVETDSVRWHIREISIEGLEKEGELVENLQSQLDEIRENSGGRSAICRLVLSGRGPLHLTLREEGFLEDLLHTLREDEIRSRQFTWVERIENETLFPIERELLLKREDFVGDLVKIVEGLKTDEEALDEFHAVLAPLFKPGSGGKQICKIDDEEMKSLLQCAENILLDALLTEEDHEN</sequence>
<dbReference type="KEGG" id="mac:MA_2363"/>
<dbReference type="GO" id="GO:0003677">
    <property type="term" value="F:DNA binding"/>
    <property type="evidence" value="ECO:0000318"/>
    <property type="project" value="GO_Central"/>
</dbReference>
<dbReference type="AlphaFoldDB" id="Q8TNC7"/>
<feature type="domain" description="Calcineurin-like phosphoesterase" evidence="2">
    <location>
        <begin position="23"/>
        <end position="222"/>
    </location>
</feature>
<dbReference type="EMBL" id="AE010299">
    <property type="protein sequence ID" value="AAM05751.1"/>
    <property type="molecule type" value="Genomic_DNA"/>
</dbReference>
<proteinExistence type="predicted"/>
<dbReference type="PANTHER" id="PTHR30337">
    <property type="entry name" value="COMPONENT OF ATP-DEPENDENT DSDNA EXONUCLEASE"/>
    <property type="match status" value="1"/>
</dbReference>
<dbReference type="InterPro" id="IPR014576">
    <property type="entry name" value="Pesterase_YhaO"/>
</dbReference>
<dbReference type="Gene3D" id="3.60.21.10">
    <property type="match status" value="1"/>
</dbReference>
<dbReference type="PANTHER" id="PTHR30337:SF7">
    <property type="entry name" value="PHOSPHOESTERASE"/>
    <property type="match status" value="1"/>
</dbReference>
<dbReference type="Pfam" id="PF00149">
    <property type="entry name" value="Metallophos"/>
    <property type="match status" value="1"/>
</dbReference>
<dbReference type="InterPro" id="IPR004843">
    <property type="entry name" value="Calcineurin-like_PHP"/>
</dbReference>
<dbReference type="SUPFAM" id="SSF56300">
    <property type="entry name" value="Metallo-dependent phosphatases"/>
    <property type="match status" value="1"/>
</dbReference>
<reference evidence="3 4" key="1">
    <citation type="journal article" date="2002" name="Genome Res.">
        <title>The genome of Methanosarcina acetivorans reveals extensive metabolic and physiological diversity.</title>
        <authorList>
            <person name="Galagan J.E."/>
            <person name="Nusbaum C."/>
            <person name="Roy A."/>
            <person name="Endrizzi M.G."/>
            <person name="Macdonald P."/>
            <person name="FitzHugh W."/>
            <person name="Calvo S."/>
            <person name="Engels R."/>
            <person name="Smirnov S."/>
            <person name="Atnoor D."/>
            <person name="Brown A."/>
            <person name="Allen N."/>
            <person name="Naylor J."/>
            <person name="Stange-Thomann N."/>
            <person name="DeArellano K."/>
            <person name="Johnson R."/>
            <person name="Linton L."/>
            <person name="McEwan P."/>
            <person name="McKernan K."/>
            <person name="Talamas J."/>
            <person name="Tirrell A."/>
            <person name="Ye W."/>
            <person name="Zimmer A."/>
            <person name="Barber R.D."/>
            <person name="Cann I."/>
            <person name="Graham D.E."/>
            <person name="Grahame D.A."/>
            <person name="Guss A."/>
            <person name="Hedderich R."/>
            <person name="Ingram-Smith C."/>
            <person name="Kuettner C.H."/>
            <person name="Krzycki J.A."/>
            <person name="Leigh J.A."/>
            <person name="Li W."/>
            <person name="Liu J."/>
            <person name="Mukhopadhyay B."/>
            <person name="Reeve J.N."/>
            <person name="Smith K."/>
            <person name="Springer T.A."/>
            <person name="Umayam L.A."/>
            <person name="White O."/>
            <person name="White R.H."/>
            <person name="de Macario E.C."/>
            <person name="Ferry J.G."/>
            <person name="Jarrell K.F."/>
            <person name="Jing H."/>
            <person name="Macario A.J.L."/>
            <person name="Paulsen I."/>
            <person name="Pritchett M."/>
            <person name="Sowers K.R."/>
            <person name="Swanson R.V."/>
            <person name="Zinder S.H."/>
            <person name="Lander E."/>
            <person name="Metcalf W.W."/>
            <person name="Birren B."/>
        </authorList>
    </citation>
    <scope>NUCLEOTIDE SEQUENCE [LARGE SCALE GENOMIC DNA]</scope>
    <source>
        <strain evidence="4">ATCC 35395 / DSM 2834 / JCM 12185 / C2A</strain>
    </source>
</reference>
<evidence type="ECO:0000259" key="2">
    <source>
        <dbReference type="Pfam" id="PF00149"/>
    </source>
</evidence>